<protein>
    <submittedName>
        <fullName evidence="2">Uncharacterized protein</fullName>
    </submittedName>
</protein>
<keyword evidence="3" id="KW-1185">Reference proteome</keyword>
<evidence type="ECO:0000313" key="3">
    <source>
        <dbReference type="Proteomes" id="UP000514716"/>
    </source>
</evidence>
<evidence type="ECO:0000256" key="1">
    <source>
        <dbReference type="SAM" id="Coils"/>
    </source>
</evidence>
<feature type="coiled-coil region" evidence="1">
    <location>
        <begin position="261"/>
        <end position="295"/>
    </location>
</feature>
<dbReference type="KEGG" id="pdec:H1Q58_09615"/>
<proteinExistence type="predicted"/>
<sequence>MEKEELRVEYLIIVDTSNSFCANEKAFNNLLKASSEINMQNNSIKYKNLTVEYRVQTKKIENELSSSENKRFFHAHFKCSDVSKIDIFEDLLRVVRGILYKNSDIHQTLWDDISFYYSQKAYPLIHESENLMRKLITKFMLINVGVGWTKDSIPEEVRNSVKDSKKDETTDYLYKTDFIQLANFLFKEYSPMPINNLMQKLKTIEDVTQISLVELKEYVPKSNWERYFSALVDCEAEYLDKRWKRLYDLRNKIAHNSILNRRDYEEIVKIVTEVREELEKAIESLDKIHVSEEDKEVVTENLASGSNDDFLNFLNEYKALERVIQMGAMNLGRESKSLSKNLNTVVENGLIDKVFAKEVKDIQAVRNIIIHQSNISVNYEHLKEWTKRCSVLVDELLKISIEFFENKANEKDNDTEK</sequence>
<keyword evidence="1" id="KW-0175">Coiled coil</keyword>
<reference evidence="2 3" key="1">
    <citation type="submission" date="2020-07" db="EMBL/GenBank/DDBJ databases">
        <title>Screening of a cold-adapted Planococcus bacterium producing protease in traditional shrimp paste and protease identification by genome sequencing.</title>
        <authorList>
            <person name="Gao R."/>
            <person name="Leng W."/>
            <person name="Chu Q."/>
            <person name="Wu X."/>
            <person name="Liu H."/>
            <person name="Li X."/>
        </authorList>
    </citation>
    <scope>NUCLEOTIDE SEQUENCE [LARGE SCALE GENOMIC DNA]</scope>
    <source>
        <strain evidence="2 3">XJ11</strain>
    </source>
</reference>
<dbReference type="Proteomes" id="UP000514716">
    <property type="component" value="Chromosome"/>
</dbReference>
<dbReference type="RefSeq" id="WP_182091318.1">
    <property type="nucleotide sequence ID" value="NZ_CP059540.1"/>
</dbReference>
<gene>
    <name evidence="2" type="ORF">H1Q58_09615</name>
</gene>
<dbReference type="EMBL" id="CP059540">
    <property type="protein sequence ID" value="QMT16235.1"/>
    <property type="molecule type" value="Genomic_DNA"/>
</dbReference>
<dbReference type="AlphaFoldDB" id="A0A7D7M9K1"/>
<organism evidence="2 3">
    <name type="scientific">Planococcus maritimus</name>
    <dbReference type="NCBI Taxonomy" id="192421"/>
    <lineage>
        <taxon>Bacteria</taxon>
        <taxon>Bacillati</taxon>
        <taxon>Bacillota</taxon>
        <taxon>Bacilli</taxon>
        <taxon>Bacillales</taxon>
        <taxon>Caryophanaceae</taxon>
        <taxon>Planococcus</taxon>
    </lineage>
</organism>
<name>A0A7D7M9K1_PLAMR</name>
<accession>A0A7D7M9K1</accession>
<evidence type="ECO:0000313" key="2">
    <source>
        <dbReference type="EMBL" id="QMT16235.1"/>
    </source>
</evidence>